<dbReference type="GO" id="GO:0000271">
    <property type="term" value="P:polysaccharide biosynthetic process"/>
    <property type="evidence" value="ECO:0007669"/>
    <property type="project" value="TreeGrafter"/>
</dbReference>
<protein>
    <recommendedName>
        <fullName evidence="6">Aminotransferase DegT</fullName>
    </recommendedName>
</protein>
<reference evidence="5" key="1">
    <citation type="submission" date="2017-09" db="EMBL/GenBank/DDBJ databases">
        <title>Depth-based differentiation of microbial function through sediment-hosted aquifers and enrichment of novel symbionts in the deep terrestrial subsurface.</title>
        <authorList>
            <person name="Probst A.J."/>
            <person name="Ladd B."/>
            <person name="Jarett J.K."/>
            <person name="Geller-Mcgrath D.E."/>
            <person name="Sieber C.M.K."/>
            <person name="Emerson J.B."/>
            <person name="Anantharaman K."/>
            <person name="Thomas B.C."/>
            <person name="Malmstrom R."/>
            <person name="Stieglmeier M."/>
            <person name="Klingl A."/>
            <person name="Woyke T."/>
            <person name="Ryan C.M."/>
            <person name="Banfield J.F."/>
        </authorList>
    </citation>
    <scope>NUCLEOTIDE SEQUENCE [LARGE SCALE GENOMIC DNA]</scope>
</reference>
<accession>A0A2M6P1Q3</accession>
<dbReference type="PANTHER" id="PTHR30244">
    <property type="entry name" value="TRANSAMINASE"/>
    <property type="match status" value="1"/>
</dbReference>
<feature type="modified residue" description="N6-(pyridoxal phosphate)lysine" evidence="2">
    <location>
        <position position="192"/>
    </location>
</feature>
<dbReference type="AlphaFoldDB" id="A0A2M6P1Q3"/>
<dbReference type="InterPro" id="IPR015421">
    <property type="entry name" value="PyrdxlP-dep_Trfase_major"/>
</dbReference>
<comment type="caution">
    <text evidence="4">The sequence shown here is derived from an EMBL/GenBank/DDBJ whole genome shotgun (WGS) entry which is preliminary data.</text>
</comment>
<comment type="similarity">
    <text evidence="3">Belongs to the DegT/DnrJ/EryC1 family.</text>
</comment>
<dbReference type="InterPro" id="IPR000653">
    <property type="entry name" value="DegT/StrS_aminotransferase"/>
</dbReference>
<evidence type="ECO:0000256" key="2">
    <source>
        <dbReference type="PIRSR" id="PIRSR000390-2"/>
    </source>
</evidence>
<evidence type="ECO:0000313" key="5">
    <source>
        <dbReference type="Proteomes" id="UP000228528"/>
    </source>
</evidence>
<dbReference type="Pfam" id="PF01041">
    <property type="entry name" value="DegT_DnrJ_EryC1"/>
    <property type="match status" value="1"/>
</dbReference>
<dbReference type="GO" id="GO:0030170">
    <property type="term" value="F:pyridoxal phosphate binding"/>
    <property type="evidence" value="ECO:0007669"/>
    <property type="project" value="TreeGrafter"/>
</dbReference>
<dbReference type="EMBL" id="PFBW01000054">
    <property type="protein sequence ID" value="PIR77655.1"/>
    <property type="molecule type" value="Genomic_DNA"/>
</dbReference>
<proteinExistence type="inferred from homology"/>
<sequence length="416" mass="47141">MPAKQRKPIFTGFMPNMTAQDRRIACANLLFPWKWTSWQKGKQTTKVEQWLQHHLNTPHALTIDSGRSALLYSLKSLGIQKGDHVLVQAYTCLVVVNAIKWSGATPIYIDVNEKTYNMDPKDIEQKITPQTKAIIIQHTFGNPANLDAILPIAKKHKLKTIEDCAHSINVVYNGKQTGTYADAAIYSFGGEKVVSCVRGGAMITPHEKIYKTMKTYRDALPQTKRHHIARHLCKYPVFAIAKKTYNIKIGKILLAISKKITLTSTIISANEKKGEYDTNYPTQMPNVLAHILLNQLSYIDHIQKKRNQKAAYYTQHLATKTITHPQIETNTKFLRYTIQSKHAQTIIQKAKQQHIILGIWYKSVIDPTPQDQSITAYTPGSCPIAEKLAKSSINLPIHHTITKKDQNRVIALFNDK</sequence>
<feature type="active site" description="Proton acceptor" evidence="1">
    <location>
        <position position="192"/>
    </location>
</feature>
<gene>
    <name evidence="4" type="ORF">COU30_01230</name>
</gene>
<dbReference type="Gene3D" id="3.90.1150.10">
    <property type="entry name" value="Aspartate Aminotransferase, domain 1"/>
    <property type="match status" value="1"/>
</dbReference>
<dbReference type="PIRSF" id="PIRSF000390">
    <property type="entry name" value="PLP_StrS"/>
    <property type="match status" value="1"/>
</dbReference>
<evidence type="ECO:0000313" key="4">
    <source>
        <dbReference type="EMBL" id="PIR77655.1"/>
    </source>
</evidence>
<dbReference type="Proteomes" id="UP000228528">
    <property type="component" value="Unassembled WGS sequence"/>
</dbReference>
<dbReference type="Gene3D" id="3.40.640.10">
    <property type="entry name" value="Type I PLP-dependent aspartate aminotransferase-like (Major domain)"/>
    <property type="match status" value="1"/>
</dbReference>
<evidence type="ECO:0008006" key="6">
    <source>
        <dbReference type="Google" id="ProtNLM"/>
    </source>
</evidence>
<dbReference type="InterPro" id="IPR015422">
    <property type="entry name" value="PyrdxlP-dep_Trfase_small"/>
</dbReference>
<name>A0A2M6P1Q3_9BACT</name>
<dbReference type="GO" id="GO:0008483">
    <property type="term" value="F:transaminase activity"/>
    <property type="evidence" value="ECO:0007669"/>
    <property type="project" value="TreeGrafter"/>
</dbReference>
<evidence type="ECO:0000256" key="1">
    <source>
        <dbReference type="PIRSR" id="PIRSR000390-1"/>
    </source>
</evidence>
<keyword evidence="2 3" id="KW-0663">Pyridoxal phosphate</keyword>
<dbReference type="InterPro" id="IPR015424">
    <property type="entry name" value="PyrdxlP-dep_Trfase"/>
</dbReference>
<organism evidence="4 5">
    <name type="scientific">Candidatus Magasanikbacteria bacterium CG10_big_fil_rev_8_21_14_0_10_38_6</name>
    <dbReference type="NCBI Taxonomy" id="1974647"/>
    <lineage>
        <taxon>Bacteria</taxon>
        <taxon>Candidatus Magasanikiibacteriota</taxon>
    </lineage>
</organism>
<dbReference type="PANTHER" id="PTHR30244:SF34">
    <property type="entry name" value="DTDP-4-AMINO-4,6-DIDEOXYGALACTOSE TRANSAMINASE"/>
    <property type="match status" value="1"/>
</dbReference>
<dbReference type="SUPFAM" id="SSF53383">
    <property type="entry name" value="PLP-dependent transferases"/>
    <property type="match status" value="1"/>
</dbReference>
<evidence type="ECO:0000256" key="3">
    <source>
        <dbReference type="RuleBase" id="RU004508"/>
    </source>
</evidence>